<feature type="coiled-coil region" evidence="6">
    <location>
        <begin position="671"/>
        <end position="720"/>
    </location>
</feature>
<sequence>MVEKFKDNDLFKGIFESSVEGIMVVDYRGRIFKANPSVEKMFGYAPGELVHKTVEDLVPDRYGKSHQNHRKNFSKKPISRPMGKGGNLWGLRKDGSQFPVEISLSPTQINDENLVVAFIIDITDRLLAEKKAAVSADKMNEAQSLAHIGSWVWNLRTNERNWSDEFYRICGLPPGDRRLNADTALEYIHPDDRQNTLDGIAYAIENSTSYSNYKRFVRSDGTVRYITEKGKATYDNDGKPLEWFGTIQDVTEQKATEQELEENLAKNKALLEALPDMMFILDHHGKFLDCYAPKPEKLFAPANSFIGGYINDMLPSHIREVVRHGVDKAIRTKEIQLVEYNFDGEKGRQFYEGRIVPMDKNRLLTIVRDITNERAIENILYVRNQALAATANGIIICDAQEPDHPIIYANEAFCKTTGYDEDDFMGKNCRFLQREDKDQSEIKLMSEAIKKGENCRVVLRNYRKDGSLFWNEVSITPIYNEEKVLTHFVGVHNDVTAHKVEEFFKIGQSHVMEMIIQHEPLEHIANKIVETIETAIPNCQGSILLLDKETGSLRQLAAPNVPKSFTDAIEGIQIGAENGSCGAAAYLKKEIIVSDTSSNPLWKAFKEAAEEANLKACWSFPIFSSNQELLGTFAIYFNVSRIPLDTEKEIIYNITQATSVAIEQHNISAALRKSREELAVYAEALENKVAERTVELKDMVRKLVESNMNLEDQIQITKNAENSAIASQELLVTIFKNFPRGFVGVVDMHLRVVFIEGEDLDTLNFRKAIHVGDTIDELSNVPVELKKKVKQNVLKTLKGEHCSFEAKVQGKSYLVNTTPLFNEEHEVVQALIVYNNISDQKRVEVEIRNTLQKEKELNELKSRFISMASHEFRTPLSAILSATNLIERRNGDGQEEKRTKYIQTIKGSVKNLVDILNDFLSLSKLEEGKVVAQPTLFDFVEFIEALVEEVQGVKKNGQTIDVINSRSRIEVGLDTKLLRHIVHNLLSNAIKYSDEHKPITLKITTKDSRLFIEVTDRGIGIPAEDQDYLFQRFYRAKNATNFQGTGLGLNIVRQYTLLMNGTISFRSQLGQGTTFIVELPINLLTNEENTTY</sequence>
<evidence type="ECO:0000256" key="7">
    <source>
        <dbReference type="SAM" id="MobiDB-lite"/>
    </source>
</evidence>
<dbReference type="PRINTS" id="PR00344">
    <property type="entry name" value="BCTRLSENSOR"/>
</dbReference>
<feature type="region of interest" description="Disordered" evidence="7">
    <location>
        <begin position="64"/>
        <end position="83"/>
    </location>
</feature>
<dbReference type="InterPro" id="IPR013656">
    <property type="entry name" value="PAS_4"/>
</dbReference>
<dbReference type="SMART" id="SM00388">
    <property type="entry name" value="HisKA"/>
    <property type="match status" value="1"/>
</dbReference>
<evidence type="ECO:0000313" key="12">
    <source>
        <dbReference type="Proteomes" id="UP000185728"/>
    </source>
</evidence>
<keyword evidence="4" id="KW-0808">Transferase</keyword>
<dbReference type="PROSITE" id="PS50109">
    <property type="entry name" value="HIS_KIN"/>
    <property type="match status" value="1"/>
</dbReference>
<evidence type="ECO:0000313" key="11">
    <source>
        <dbReference type="EMBL" id="SIS52866.1"/>
    </source>
</evidence>
<evidence type="ECO:0000259" key="8">
    <source>
        <dbReference type="PROSITE" id="PS50109"/>
    </source>
</evidence>
<dbReference type="SMART" id="SM00387">
    <property type="entry name" value="HATPase_c"/>
    <property type="match status" value="1"/>
</dbReference>
<dbReference type="PANTHER" id="PTHR43304:SF1">
    <property type="entry name" value="PAC DOMAIN-CONTAINING PROTEIN"/>
    <property type="match status" value="1"/>
</dbReference>
<keyword evidence="3" id="KW-0597">Phosphoprotein</keyword>
<evidence type="ECO:0000259" key="9">
    <source>
        <dbReference type="PROSITE" id="PS50112"/>
    </source>
</evidence>
<dbReference type="InterPro" id="IPR029016">
    <property type="entry name" value="GAF-like_dom_sf"/>
</dbReference>
<dbReference type="Gene3D" id="3.30.450.40">
    <property type="match status" value="1"/>
</dbReference>
<dbReference type="SUPFAM" id="SSF55785">
    <property type="entry name" value="PYP-like sensor domain (PAS domain)"/>
    <property type="match status" value="4"/>
</dbReference>
<keyword evidence="12" id="KW-1185">Reference proteome</keyword>
<feature type="domain" description="PAC" evidence="10">
    <location>
        <begin position="453"/>
        <end position="507"/>
    </location>
</feature>
<evidence type="ECO:0000256" key="1">
    <source>
        <dbReference type="ARBA" id="ARBA00000085"/>
    </source>
</evidence>
<dbReference type="SMART" id="SM00065">
    <property type="entry name" value="GAF"/>
    <property type="match status" value="1"/>
</dbReference>
<feature type="compositionally biased region" description="Basic residues" evidence="7">
    <location>
        <begin position="64"/>
        <end position="78"/>
    </location>
</feature>
<dbReference type="InterPro" id="IPR036890">
    <property type="entry name" value="HATPase_C_sf"/>
</dbReference>
<dbReference type="InterPro" id="IPR013655">
    <property type="entry name" value="PAS_fold_3"/>
</dbReference>
<dbReference type="PROSITE" id="PS50112">
    <property type="entry name" value="PAS"/>
    <property type="match status" value="2"/>
</dbReference>
<evidence type="ECO:0000259" key="10">
    <source>
        <dbReference type="PROSITE" id="PS50113"/>
    </source>
</evidence>
<dbReference type="Pfam" id="PF13185">
    <property type="entry name" value="GAF_2"/>
    <property type="match status" value="1"/>
</dbReference>
<dbReference type="Proteomes" id="UP000185728">
    <property type="component" value="Unassembled WGS sequence"/>
</dbReference>
<dbReference type="InterPro" id="IPR001610">
    <property type="entry name" value="PAC"/>
</dbReference>
<dbReference type="InterPro" id="IPR004358">
    <property type="entry name" value="Sig_transdc_His_kin-like_C"/>
</dbReference>
<dbReference type="Pfam" id="PF02518">
    <property type="entry name" value="HATPase_c"/>
    <property type="match status" value="1"/>
</dbReference>
<evidence type="ECO:0000256" key="2">
    <source>
        <dbReference type="ARBA" id="ARBA00012438"/>
    </source>
</evidence>
<dbReference type="PROSITE" id="PS50113">
    <property type="entry name" value="PAC"/>
    <property type="match status" value="2"/>
</dbReference>
<name>A0ABY1KNA8_9FLAO</name>
<dbReference type="Gene3D" id="3.30.450.20">
    <property type="entry name" value="PAS domain"/>
    <property type="match status" value="5"/>
</dbReference>
<dbReference type="SUPFAM" id="SSF55781">
    <property type="entry name" value="GAF domain-like"/>
    <property type="match status" value="1"/>
</dbReference>
<dbReference type="RefSeq" id="WP_076454309.1">
    <property type="nucleotide sequence ID" value="NZ_FTOB01000002.1"/>
</dbReference>
<dbReference type="CDD" id="cd00130">
    <property type="entry name" value="PAS"/>
    <property type="match status" value="3"/>
</dbReference>
<dbReference type="Pfam" id="PF08447">
    <property type="entry name" value="PAS_3"/>
    <property type="match status" value="1"/>
</dbReference>
<dbReference type="SUPFAM" id="SSF47384">
    <property type="entry name" value="Homodimeric domain of signal transducing histidine kinase"/>
    <property type="match status" value="1"/>
</dbReference>
<dbReference type="PANTHER" id="PTHR43304">
    <property type="entry name" value="PHYTOCHROME-LIKE PROTEIN CPH1"/>
    <property type="match status" value="1"/>
</dbReference>
<dbReference type="CDD" id="cd00082">
    <property type="entry name" value="HisKA"/>
    <property type="match status" value="1"/>
</dbReference>
<dbReference type="CDD" id="cd00075">
    <property type="entry name" value="HATPase"/>
    <property type="match status" value="1"/>
</dbReference>
<dbReference type="InterPro" id="IPR035965">
    <property type="entry name" value="PAS-like_dom_sf"/>
</dbReference>
<dbReference type="InterPro" id="IPR003594">
    <property type="entry name" value="HATPase_dom"/>
</dbReference>
<evidence type="ECO:0000256" key="3">
    <source>
        <dbReference type="ARBA" id="ARBA00022553"/>
    </source>
</evidence>
<dbReference type="Pfam" id="PF13426">
    <property type="entry name" value="PAS_9"/>
    <property type="match status" value="2"/>
</dbReference>
<evidence type="ECO:0000256" key="6">
    <source>
        <dbReference type="SAM" id="Coils"/>
    </source>
</evidence>
<dbReference type="Gene3D" id="3.30.565.10">
    <property type="entry name" value="Histidine kinase-like ATPase, C-terminal domain"/>
    <property type="match status" value="1"/>
</dbReference>
<feature type="domain" description="PAC" evidence="10">
    <location>
        <begin position="210"/>
        <end position="262"/>
    </location>
</feature>
<dbReference type="EC" id="2.7.13.3" evidence="2"/>
<dbReference type="Gene3D" id="2.10.70.100">
    <property type="match status" value="1"/>
</dbReference>
<dbReference type="Gene3D" id="1.10.287.130">
    <property type="match status" value="1"/>
</dbReference>
<evidence type="ECO:0000256" key="4">
    <source>
        <dbReference type="ARBA" id="ARBA00022679"/>
    </source>
</evidence>
<gene>
    <name evidence="11" type="ORF">SAMN05421766_102575</name>
</gene>
<dbReference type="InterPro" id="IPR000700">
    <property type="entry name" value="PAS-assoc_C"/>
</dbReference>
<accession>A0ABY1KNA8</accession>
<dbReference type="InterPro" id="IPR000014">
    <property type="entry name" value="PAS"/>
</dbReference>
<feature type="domain" description="PAS" evidence="9">
    <location>
        <begin position="7"/>
        <end position="58"/>
    </location>
</feature>
<dbReference type="SMART" id="SM00091">
    <property type="entry name" value="PAS"/>
    <property type="match status" value="4"/>
</dbReference>
<dbReference type="InterPro" id="IPR036097">
    <property type="entry name" value="HisK_dim/P_sf"/>
</dbReference>
<feature type="domain" description="Histidine kinase" evidence="8">
    <location>
        <begin position="867"/>
        <end position="1083"/>
    </location>
</feature>
<dbReference type="InterPro" id="IPR003661">
    <property type="entry name" value="HisK_dim/P_dom"/>
</dbReference>
<dbReference type="Pfam" id="PF08448">
    <property type="entry name" value="PAS_4"/>
    <property type="match status" value="1"/>
</dbReference>
<comment type="caution">
    <text evidence="11">The sequence shown here is derived from an EMBL/GenBank/DDBJ whole genome shotgun (WGS) entry which is preliminary data.</text>
</comment>
<evidence type="ECO:0000256" key="5">
    <source>
        <dbReference type="ARBA" id="ARBA00022777"/>
    </source>
</evidence>
<dbReference type="Pfam" id="PF00512">
    <property type="entry name" value="HisKA"/>
    <property type="match status" value="1"/>
</dbReference>
<dbReference type="InterPro" id="IPR005467">
    <property type="entry name" value="His_kinase_dom"/>
</dbReference>
<protein>
    <recommendedName>
        <fullName evidence="2">histidine kinase</fullName>
        <ecNumber evidence="2">2.7.13.3</ecNumber>
    </recommendedName>
</protein>
<comment type="catalytic activity">
    <reaction evidence="1">
        <text>ATP + protein L-histidine = ADP + protein N-phospho-L-histidine.</text>
        <dbReference type="EC" id="2.7.13.3"/>
    </reaction>
</comment>
<reference evidence="11 12" key="1">
    <citation type="submission" date="2017-01" db="EMBL/GenBank/DDBJ databases">
        <authorList>
            <person name="Varghese N."/>
            <person name="Submissions S."/>
        </authorList>
    </citation>
    <scope>NUCLEOTIDE SEQUENCE [LARGE SCALE GENOMIC DNA]</scope>
    <source>
        <strain evidence="11 12">DSM 2061</strain>
    </source>
</reference>
<dbReference type="SUPFAM" id="SSF55874">
    <property type="entry name" value="ATPase domain of HSP90 chaperone/DNA topoisomerase II/histidine kinase"/>
    <property type="match status" value="1"/>
</dbReference>
<keyword evidence="5" id="KW-0418">Kinase</keyword>
<feature type="domain" description="PAS" evidence="9">
    <location>
        <begin position="385"/>
        <end position="452"/>
    </location>
</feature>
<organism evidence="11 12">
    <name type="scientific">Zobellia uliginosa</name>
    <dbReference type="NCBI Taxonomy" id="143224"/>
    <lineage>
        <taxon>Bacteria</taxon>
        <taxon>Pseudomonadati</taxon>
        <taxon>Bacteroidota</taxon>
        <taxon>Flavobacteriia</taxon>
        <taxon>Flavobacteriales</taxon>
        <taxon>Flavobacteriaceae</taxon>
        <taxon>Zobellia</taxon>
    </lineage>
</organism>
<dbReference type="EMBL" id="FTOB01000002">
    <property type="protein sequence ID" value="SIS52866.1"/>
    <property type="molecule type" value="Genomic_DNA"/>
</dbReference>
<dbReference type="InterPro" id="IPR003018">
    <property type="entry name" value="GAF"/>
</dbReference>
<dbReference type="NCBIfam" id="TIGR00229">
    <property type="entry name" value="sensory_box"/>
    <property type="match status" value="3"/>
</dbReference>
<keyword evidence="6" id="KW-0175">Coiled coil</keyword>
<dbReference type="SMART" id="SM00086">
    <property type="entry name" value="PAC"/>
    <property type="match status" value="3"/>
</dbReference>
<proteinExistence type="predicted"/>
<dbReference type="InterPro" id="IPR052162">
    <property type="entry name" value="Sensor_kinase/Photoreceptor"/>
</dbReference>